<dbReference type="GO" id="GO:0045002">
    <property type="term" value="P:double-strand break repair via single-strand annealing"/>
    <property type="evidence" value="ECO:0007669"/>
    <property type="project" value="TreeGrafter"/>
</dbReference>
<dbReference type="InterPro" id="IPR007232">
    <property type="entry name" value="Rad52_Rad59_Rad22"/>
</dbReference>
<reference evidence="6" key="1">
    <citation type="submission" date="2025-08" db="UniProtKB">
        <authorList>
            <consortium name="Ensembl"/>
        </authorList>
    </citation>
    <scope>IDENTIFICATION</scope>
</reference>
<accession>A0A3Q2ZCJ6</accession>
<dbReference type="Proteomes" id="UP000264820">
    <property type="component" value="Unplaced"/>
</dbReference>
<protein>
    <submittedName>
        <fullName evidence="6">Uncharacterized protein</fullName>
    </submittedName>
</protein>
<organism evidence="6 7">
    <name type="scientific">Hippocampus comes</name>
    <name type="common">Tiger tail seahorse</name>
    <dbReference type="NCBI Taxonomy" id="109280"/>
    <lineage>
        <taxon>Eukaryota</taxon>
        <taxon>Metazoa</taxon>
        <taxon>Chordata</taxon>
        <taxon>Craniata</taxon>
        <taxon>Vertebrata</taxon>
        <taxon>Euteleostomi</taxon>
        <taxon>Actinopterygii</taxon>
        <taxon>Neopterygii</taxon>
        <taxon>Teleostei</taxon>
        <taxon>Neoteleostei</taxon>
        <taxon>Acanthomorphata</taxon>
        <taxon>Syngnathiaria</taxon>
        <taxon>Syngnathiformes</taxon>
        <taxon>Syngnathoidei</taxon>
        <taxon>Syngnathidae</taxon>
        <taxon>Hippocampus</taxon>
    </lineage>
</organism>
<dbReference type="AlphaFoldDB" id="A0A3Q2ZCJ6"/>
<evidence type="ECO:0000256" key="3">
    <source>
        <dbReference type="ARBA" id="ARBA00023172"/>
    </source>
</evidence>
<proteinExistence type="inferred from homology"/>
<comment type="similarity">
    <text evidence="1">Belongs to the RAD52 family.</text>
</comment>
<keyword evidence="5" id="KW-1133">Transmembrane helix</keyword>
<dbReference type="Ensembl" id="ENSHCOT00000016590.1">
    <property type="protein sequence ID" value="ENSHCOP00000023908.1"/>
    <property type="gene ID" value="ENSHCOG00000012810.1"/>
</dbReference>
<name>A0A3Q2ZCJ6_HIPCM</name>
<reference evidence="6" key="2">
    <citation type="submission" date="2025-09" db="UniProtKB">
        <authorList>
            <consortium name="Ensembl"/>
        </authorList>
    </citation>
    <scope>IDENTIFICATION</scope>
</reference>
<feature type="transmembrane region" description="Helical" evidence="5">
    <location>
        <begin position="14"/>
        <end position="33"/>
    </location>
</feature>
<keyword evidence="5" id="KW-0812">Transmembrane</keyword>
<dbReference type="Pfam" id="PF04098">
    <property type="entry name" value="Rad52_Rad22"/>
    <property type="match status" value="1"/>
</dbReference>
<evidence type="ECO:0000256" key="2">
    <source>
        <dbReference type="ARBA" id="ARBA00022763"/>
    </source>
</evidence>
<dbReference type="GO" id="GO:0000724">
    <property type="term" value="P:double-strand break repair via homologous recombination"/>
    <property type="evidence" value="ECO:0007669"/>
    <property type="project" value="TreeGrafter"/>
</dbReference>
<dbReference type="GO" id="GO:0005634">
    <property type="term" value="C:nucleus"/>
    <property type="evidence" value="ECO:0007669"/>
    <property type="project" value="TreeGrafter"/>
</dbReference>
<evidence type="ECO:0000313" key="6">
    <source>
        <dbReference type="Ensembl" id="ENSHCOP00000023908.1"/>
    </source>
</evidence>
<dbReference type="SUPFAM" id="SSF54768">
    <property type="entry name" value="dsRNA-binding domain-like"/>
    <property type="match status" value="1"/>
</dbReference>
<dbReference type="PANTHER" id="PTHR12132:SF1">
    <property type="entry name" value="DNA REPAIR PROTEIN RAD52 HOMOLOG"/>
    <property type="match status" value="1"/>
</dbReference>
<keyword evidence="5" id="KW-0472">Membrane</keyword>
<dbReference type="GO" id="GO:0006312">
    <property type="term" value="P:mitotic recombination"/>
    <property type="evidence" value="ECO:0007669"/>
    <property type="project" value="TreeGrafter"/>
</dbReference>
<evidence type="ECO:0000256" key="4">
    <source>
        <dbReference type="ARBA" id="ARBA00023204"/>
    </source>
</evidence>
<sequence>MIPSPYPGRPWEKLGADLFVLGGKTYLLVISFMRNRKEKIKKNLDKKLGAEFLSVRQGCGGVKLTYVEGWVIISLANTIFGFDGWNSEVKDLNYVDQTISFSTTI</sequence>
<dbReference type="Gene3D" id="3.30.390.80">
    <property type="entry name" value="DNA repair protein Rad52/59/22"/>
    <property type="match status" value="1"/>
</dbReference>
<evidence type="ECO:0000256" key="1">
    <source>
        <dbReference type="ARBA" id="ARBA00006638"/>
    </source>
</evidence>
<evidence type="ECO:0000256" key="5">
    <source>
        <dbReference type="SAM" id="Phobius"/>
    </source>
</evidence>
<dbReference type="InterPro" id="IPR042525">
    <property type="entry name" value="Rad52_Rad59_Rad22_sf"/>
</dbReference>
<dbReference type="InterPro" id="IPR041247">
    <property type="entry name" value="Rad52_fam"/>
</dbReference>
<keyword evidence="3" id="KW-0233">DNA recombination</keyword>
<keyword evidence="4" id="KW-0234">DNA repair</keyword>
<keyword evidence="7" id="KW-1185">Reference proteome</keyword>
<dbReference type="STRING" id="109280.ENSHCOP00000023908"/>
<evidence type="ECO:0000313" key="7">
    <source>
        <dbReference type="Proteomes" id="UP000264820"/>
    </source>
</evidence>
<dbReference type="PANTHER" id="PTHR12132">
    <property type="entry name" value="DNA REPAIR AND RECOMBINATION PROTEIN RAD52, RAD59"/>
    <property type="match status" value="1"/>
</dbReference>
<keyword evidence="2" id="KW-0227">DNA damage</keyword>